<protein>
    <submittedName>
        <fullName evidence="2">Uncharacterized protein</fullName>
    </submittedName>
</protein>
<evidence type="ECO:0000313" key="2">
    <source>
        <dbReference type="EMBL" id="MPC57986.1"/>
    </source>
</evidence>
<dbReference type="EMBL" id="VSRR010015255">
    <property type="protein sequence ID" value="MPC57986.1"/>
    <property type="molecule type" value="Genomic_DNA"/>
</dbReference>
<comment type="caution">
    <text evidence="2">The sequence shown here is derived from an EMBL/GenBank/DDBJ whole genome shotgun (WGS) entry which is preliminary data.</text>
</comment>
<proteinExistence type="predicted"/>
<reference evidence="2 3" key="1">
    <citation type="submission" date="2019-05" db="EMBL/GenBank/DDBJ databases">
        <title>Another draft genome of Portunus trituberculatus and its Hox gene families provides insights of decapod evolution.</title>
        <authorList>
            <person name="Jeong J.-H."/>
            <person name="Song I."/>
            <person name="Kim S."/>
            <person name="Choi T."/>
            <person name="Kim D."/>
            <person name="Ryu S."/>
            <person name="Kim W."/>
        </authorList>
    </citation>
    <scope>NUCLEOTIDE SEQUENCE [LARGE SCALE GENOMIC DNA]</scope>
    <source>
        <tissue evidence="2">Muscle</tissue>
    </source>
</reference>
<accession>A0A5B7GKB7</accession>
<dbReference type="AlphaFoldDB" id="A0A5B7GKB7"/>
<organism evidence="2 3">
    <name type="scientific">Portunus trituberculatus</name>
    <name type="common">Swimming crab</name>
    <name type="synonym">Neptunus trituberculatus</name>
    <dbReference type="NCBI Taxonomy" id="210409"/>
    <lineage>
        <taxon>Eukaryota</taxon>
        <taxon>Metazoa</taxon>
        <taxon>Ecdysozoa</taxon>
        <taxon>Arthropoda</taxon>
        <taxon>Crustacea</taxon>
        <taxon>Multicrustacea</taxon>
        <taxon>Malacostraca</taxon>
        <taxon>Eumalacostraca</taxon>
        <taxon>Eucarida</taxon>
        <taxon>Decapoda</taxon>
        <taxon>Pleocyemata</taxon>
        <taxon>Brachyura</taxon>
        <taxon>Eubrachyura</taxon>
        <taxon>Portunoidea</taxon>
        <taxon>Portunidae</taxon>
        <taxon>Portuninae</taxon>
        <taxon>Portunus</taxon>
    </lineage>
</organism>
<name>A0A5B7GKB7_PORTR</name>
<evidence type="ECO:0000256" key="1">
    <source>
        <dbReference type="SAM" id="MobiDB-lite"/>
    </source>
</evidence>
<feature type="region of interest" description="Disordered" evidence="1">
    <location>
        <begin position="40"/>
        <end position="73"/>
    </location>
</feature>
<sequence>MKSRTSVRFFGMARSPPISRHFWRESAHVLSSSWKLKHSSPRFMKGSGHATAEGDEEDNVRKQEGCERPLDQR</sequence>
<gene>
    <name evidence="2" type="ORF">E2C01_051978</name>
</gene>
<dbReference type="Proteomes" id="UP000324222">
    <property type="component" value="Unassembled WGS sequence"/>
</dbReference>
<evidence type="ECO:0000313" key="3">
    <source>
        <dbReference type="Proteomes" id="UP000324222"/>
    </source>
</evidence>
<feature type="compositionally biased region" description="Basic and acidic residues" evidence="1">
    <location>
        <begin position="59"/>
        <end position="73"/>
    </location>
</feature>
<keyword evidence="3" id="KW-1185">Reference proteome</keyword>